<feature type="region of interest" description="Disordered" evidence="3">
    <location>
        <begin position="19"/>
        <end position="52"/>
    </location>
</feature>
<accession>A0A6A5YFV0</accession>
<evidence type="ECO:0000313" key="5">
    <source>
        <dbReference type="Proteomes" id="UP000799770"/>
    </source>
</evidence>
<reference evidence="4" key="1">
    <citation type="journal article" date="2020" name="Stud. Mycol.">
        <title>101 Dothideomycetes genomes: a test case for predicting lifestyles and emergence of pathogens.</title>
        <authorList>
            <person name="Haridas S."/>
            <person name="Albert R."/>
            <person name="Binder M."/>
            <person name="Bloem J."/>
            <person name="Labutti K."/>
            <person name="Salamov A."/>
            <person name="Andreopoulos B."/>
            <person name="Baker S."/>
            <person name="Barry K."/>
            <person name="Bills G."/>
            <person name="Bluhm B."/>
            <person name="Cannon C."/>
            <person name="Castanera R."/>
            <person name="Culley D."/>
            <person name="Daum C."/>
            <person name="Ezra D."/>
            <person name="Gonzalez J."/>
            <person name="Henrissat B."/>
            <person name="Kuo A."/>
            <person name="Liang C."/>
            <person name="Lipzen A."/>
            <person name="Lutzoni F."/>
            <person name="Magnuson J."/>
            <person name="Mondo S."/>
            <person name="Nolan M."/>
            <person name="Ohm R."/>
            <person name="Pangilinan J."/>
            <person name="Park H.-J."/>
            <person name="Ramirez L."/>
            <person name="Alfaro M."/>
            <person name="Sun H."/>
            <person name="Tritt A."/>
            <person name="Yoshinaga Y."/>
            <person name="Zwiers L.-H."/>
            <person name="Turgeon B."/>
            <person name="Goodwin S."/>
            <person name="Spatafora J."/>
            <person name="Crous P."/>
            <person name="Grigoriev I."/>
        </authorList>
    </citation>
    <scope>NUCLEOTIDE SEQUENCE</scope>
    <source>
        <strain evidence="4">CBS 627.86</strain>
    </source>
</reference>
<evidence type="ECO:0000256" key="3">
    <source>
        <dbReference type="SAM" id="MobiDB-lite"/>
    </source>
</evidence>
<evidence type="ECO:0008006" key="6">
    <source>
        <dbReference type="Google" id="ProtNLM"/>
    </source>
</evidence>
<evidence type="ECO:0000313" key="4">
    <source>
        <dbReference type="EMBL" id="KAF2105177.1"/>
    </source>
</evidence>
<sequence length="483" mass="53135">MRGRIRNLESLVVNLINQKAQEQGGTPSEAAIGGGTKDSEVADTEPAMESSGQLHIGHDRLETNYTAPGHWSSLLKEIEEPITRAQLIQEMPPKDEVDPLLPLWFNSADPLLYCIHAPTFQEEYKQFWKDPSTASTIWIGLLYSALALSIILGPRNPGMNITSFYHPEAEDLFGNTDSLTNAVDKLQQLTSSAIVLADVGRSQTEITPVACKIAKFRVCRVFGEAAQLSHRITLPKHSDIMELDKRLEESHDLIPEGMRVQPIEDCITDPPVRGLSSTTAGQTDSPFAESRKICIDAALMILNYHKIIVHACSPGGQLNKVWWYSSSLTTYDFLLAAMILCLELKHLQDKDPSSATISELYGILDNTLGIWTNSPSRFKASARGAEMLKTVLKRVSASDEANENVLRVATSIADGAHMEATAPPTELTPPEQRWAALPQADAASLELLDSNTASLREYQDPSAMYNTSGYTLPKEEHNICPAQ</sequence>
<dbReference type="GO" id="GO:0005634">
    <property type="term" value="C:nucleus"/>
    <property type="evidence" value="ECO:0007669"/>
    <property type="project" value="UniProtKB-SubCell"/>
</dbReference>
<evidence type="ECO:0000256" key="2">
    <source>
        <dbReference type="ARBA" id="ARBA00023242"/>
    </source>
</evidence>
<keyword evidence="5" id="KW-1185">Reference proteome</keyword>
<proteinExistence type="predicted"/>
<dbReference type="AlphaFoldDB" id="A0A6A5YFV0"/>
<dbReference type="PANTHER" id="PTHR31001">
    <property type="entry name" value="UNCHARACTERIZED TRANSCRIPTIONAL REGULATORY PROTEIN"/>
    <property type="match status" value="1"/>
</dbReference>
<dbReference type="EMBL" id="ML977403">
    <property type="protein sequence ID" value="KAF2105177.1"/>
    <property type="molecule type" value="Genomic_DNA"/>
</dbReference>
<gene>
    <name evidence="4" type="ORF">BDV96DRAFT_655876</name>
</gene>
<name>A0A6A5YFV0_9PLEO</name>
<comment type="subcellular location">
    <subcellularLocation>
        <location evidence="1">Nucleus</location>
    </subcellularLocation>
</comment>
<organism evidence="4 5">
    <name type="scientific">Lophiotrema nucula</name>
    <dbReference type="NCBI Taxonomy" id="690887"/>
    <lineage>
        <taxon>Eukaryota</taxon>
        <taxon>Fungi</taxon>
        <taxon>Dikarya</taxon>
        <taxon>Ascomycota</taxon>
        <taxon>Pezizomycotina</taxon>
        <taxon>Dothideomycetes</taxon>
        <taxon>Pleosporomycetidae</taxon>
        <taxon>Pleosporales</taxon>
        <taxon>Lophiotremataceae</taxon>
        <taxon>Lophiotrema</taxon>
    </lineage>
</organism>
<evidence type="ECO:0000256" key="1">
    <source>
        <dbReference type="ARBA" id="ARBA00004123"/>
    </source>
</evidence>
<protein>
    <recommendedName>
        <fullName evidence="6">Transcription factor domain-containing protein</fullName>
    </recommendedName>
</protein>
<dbReference type="CDD" id="cd12148">
    <property type="entry name" value="fungal_TF_MHR"/>
    <property type="match status" value="1"/>
</dbReference>
<dbReference type="InterPro" id="IPR050613">
    <property type="entry name" value="Sec_Metabolite_Reg"/>
</dbReference>
<keyword evidence="2" id="KW-0539">Nucleus</keyword>
<dbReference type="PANTHER" id="PTHR31001:SF49">
    <property type="entry name" value="ZN(II)2CYS6 TRANSCRIPTION FACTOR (EUROFUNG)"/>
    <property type="match status" value="1"/>
</dbReference>
<dbReference type="OrthoDB" id="9996127at2759"/>
<dbReference type="Proteomes" id="UP000799770">
    <property type="component" value="Unassembled WGS sequence"/>
</dbReference>